<protein>
    <submittedName>
        <fullName evidence="1">Uncharacterized protein</fullName>
    </submittedName>
</protein>
<dbReference type="AlphaFoldDB" id="A0A4R2JSB2"/>
<proteinExistence type="predicted"/>
<name>A0A4R2JSB2_9PSEU</name>
<dbReference type="RefSeq" id="WP_132120809.1">
    <property type="nucleotide sequence ID" value="NZ_SLWS01000006.1"/>
</dbReference>
<sequence>MYQITTDESVQRQIDRLPTEALAPFAELRMLLELKPWSGDALNGNNPDGPVRTFAFGQGLGLATYLILEDQRRVDLLQVIWLG</sequence>
<gene>
    <name evidence="1" type="ORF">EV192_106542</name>
</gene>
<accession>A0A4R2JSB2</accession>
<dbReference type="OrthoDB" id="3541030at2"/>
<organism evidence="1 2">
    <name type="scientific">Actinocrispum wychmicini</name>
    <dbReference type="NCBI Taxonomy" id="1213861"/>
    <lineage>
        <taxon>Bacteria</taxon>
        <taxon>Bacillati</taxon>
        <taxon>Actinomycetota</taxon>
        <taxon>Actinomycetes</taxon>
        <taxon>Pseudonocardiales</taxon>
        <taxon>Pseudonocardiaceae</taxon>
        <taxon>Actinocrispum</taxon>
    </lineage>
</organism>
<comment type="caution">
    <text evidence="1">The sequence shown here is derived from an EMBL/GenBank/DDBJ whole genome shotgun (WGS) entry which is preliminary data.</text>
</comment>
<dbReference type="EMBL" id="SLWS01000006">
    <property type="protein sequence ID" value="TCO57065.1"/>
    <property type="molecule type" value="Genomic_DNA"/>
</dbReference>
<keyword evidence="2" id="KW-1185">Reference proteome</keyword>
<evidence type="ECO:0000313" key="2">
    <source>
        <dbReference type="Proteomes" id="UP000295680"/>
    </source>
</evidence>
<reference evidence="1 2" key="1">
    <citation type="submission" date="2019-03" db="EMBL/GenBank/DDBJ databases">
        <title>Genomic Encyclopedia of Type Strains, Phase IV (KMG-IV): sequencing the most valuable type-strain genomes for metagenomic binning, comparative biology and taxonomic classification.</title>
        <authorList>
            <person name="Goeker M."/>
        </authorList>
    </citation>
    <scope>NUCLEOTIDE SEQUENCE [LARGE SCALE GENOMIC DNA]</scope>
    <source>
        <strain evidence="1 2">DSM 45934</strain>
    </source>
</reference>
<evidence type="ECO:0000313" key="1">
    <source>
        <dbReference type="EMBL" id="TCO57065.1"/>
    </source>
</evidence>
<dbReference type="Proteomes" id="UP000295680">
    <property type="component" value="Unassembled WGS sequence"/>
</dbReference>